<dbReference type="AlphaFoldDB" id="A0A3R8Q0L9"/>
<keyword evidence="1" id="KW-1133">Transmembrane helix</keyword>
<keyword evidence="3" id="KW-1185">Reference proteome</keyword>
<feature type="transmembrane region" description="Helical" evidence="1">
    <location>
        <begin position="64"/>
        <end position="85"/>
    </location>
</feature>
<feature type="transmembrane region" description="Helical" evidence="1">
    <location>
        <begin position="193"/>
        <end position="211"/>
    </location>
</feature>
<dbReference type="RefSeq" id="WP_125224129.1">
    <property type="nucleotide sequence ID" value="NZ_QUSX01000005.1"/>
</dbReference>
<dbReference type="Pfam" id="PF04240">
    <property type="entry name" value="Caroten_synth"/>
    <property type="match status" value="1"/>
</dbReference>
<dbReference type="OrthoDB" id="9811293at2"/>
<organism evidence="2 3">
    <name type="scientific">Maribacter algicola</name>
    <dbReference type="NCBI Taxonomy" id="2498892"/>
    <lineage>
        <taxon>Bacteria</taxon>
        <taxon>Pseudomonadati</taxon>
        <taxon>Bacteroidota</taxon>
        <taxon>Flavobacteriia</taxon>
        <taxon>Flavobacteriales</taxon>
        <taxon>Flavobacteriaceae</taxon>
        <taxon>Maribacter</taxon>
    </lineage>
</organism>
<proteinExistence type="predicted"/>
<gene>
    <name evidence="2" type="ORF">DZC72_17185</name>
</gene>
<dbReference type="PANTHER" id="PTHR39419:SF1">
    <property type="entry name" value="SLL0814 PROTEIN"/>
    <property type="match status" value="1"/>
</dbReference>
<keyword evidence="1" id="KW-0472">Membrane</keyword>
<feature type="transmembrane region" description="Helical" evidence="1">
    <location>
        <begin position="105"/>
        <end position="122"/>
    </location>
</feature>
<dbReference type="EMBL" id="QUSX01000005">
    <property type="protein sequence ID" value="RRQ47474.1"/>
    <property type="molecule type" value="Genomic_DNA"/>
</dbReference>
<evidence type="ECO:0000313" key="2">
    <source>
        <dbReference type="EMBL" id="RRQ47474.1"/>
    </source>
</evidence>
<dbReference type="PANTHER" id="PTHR39419">
    <property type="entry name" value="SLL0814 PROTEIN"/>
    <property type="match status" value="1"/>
</dbReference>
<comment type="caution">
    <text evidence="2">The sequence shown here is derived from an EMBL/GenBank/DDBJ whole genome shotgun (WGS) entry which is preliminary data.</text>
</comment>
<dbReference type="InterPro" id="IPR007354">
    <property type="entry name" value="CruF-like"/>
</dbReference>
<feature type="transmembrane region" description="Helical" evidence="1">
    <location>
        <begin position="129"/>
        <end position="147"/>
    </location>
</feature>
<dbReference type="Proteomes" id="UP000286990">
    <property type="component" value="Unassembled WGS sequence"/>
</dbReference>
<reference evidence="3" key="1">
    <citation type="submission" date="2018-08" db="EMBL/GenBank/DDBJ databases">
        <authorList>
            <person name="Khan S.A."/>
            <person name="J S.E."/>
        </authorList>
    </citation>
    <scope>NUCLEOTIDE SEQUENCE [LARGE SCALE GENOMIC DNA]</scope>
    <source>
        <strain evidence="3">PoM-212</strain>
    </source>
</reference>
<sequence length="212" mass="24074">MLETISKNKVIIAIGIVWLFHISALIGIASGALEWFIEKTPFNLMISLLLFLFIYPINSIGKIIAFALFFFGGMFAEWLGVHYGILFGDYVYGNNLGPKLDGVPFLIGIYWALLTFITASILDYTQLKDIPKILLAAALMVLLDYFMEHNAPVFDFWRFEGGTAPLENYTTWFILALVFQSVVRVLKIKGNKPFSTHLYLAQLVFFAFLLYS</sequence>
<accession>A0A3R8Q0L9</accession>
<feature type="transmembrane region" description="Helical" evidence="1">
    <location>
        <begin position="169"/>
        <end position="186"/>
    </location>
</feature>
<feature type="transmembrane region" description="Helical" evidence="1">
    <location>
        <begin position="39"/>
        <end position="57"/>
    </location>
</feature>
<reference evidence="3" key="2">
    <citation type="submission" date="2018-12" db="EMBL/GenBank/DDBJ databases">
        <title>Maribacter lutimaris sp. nov., isolated from marine sediment.</title>
        <authorList>
            <person name="Kim K.K."/>
        </authorList>
    </citation>
    <scope>NUCLEOTIDE SEQUENCE [LARGE SCALE GENOMIC DNA]</scope>
    <source>
        <strain evidence="3">PoM-212</strain>
    </source>
</reference>
<evidence type="ECO:0000256" key="1">
    <source>
        <dbReference type="SAM" id="Phobius"/>
    </source>
</evidence>
<feature type="transmembrane region" description="Helical" evidence="1">
    <location>
        <begin position="12"/>
        <end position="33"/>
    </location>
</feature>
<evidence type="ECO:0000313" key="3">
    <source>
        <dbReference type="Proteomes" id="UP000286990"/>
    </source>
</evidence>
<protein>
    <submittedName>
        <fullName evidence="2">Carotenoid biosynthesis protein</fullName>
    </submittedName>
</protein>
<name>A0A3R8Q0L9_9FLAO</name>
<keyword evidence="1" id="KW-0812">Transmembrane</keyword>